<dbReference type="Gene3D" id="1.10.287.470">
    <property type="entry name" value="Helix hairpin bin"/>
    <property type="match status" value="1"/>
</dbReference>
<evidence type="ECO:0000256" key="1">
    <source>
        <dbReference type="SAM" id="Coils"/>
    </source>
</evidence>
<sequence>MRFFRRALVGLFLMAVTVAILALAGNSVWTAMQDRMAQETRTPPVRERVFSAEVTTIALGRETPVLTAFGEVRSRRTLELRAPAEGTVIELAENFEDGGAVEAGQLLLRIDPAEAQSARDTAAADLRDAENELAEATRALDLAREDVAAAQRQAELRARAFERQQDLLSRGVGSAVAVEEAELAAATADQAVLSRRQALATAEARVANAETALERRRIALADAERVLAQTELRAEFSGVLSDVAVVAGRLVSRNEQLASLIDPDALEVSFRISTAQYANLISETGDLPNVPVRVILDVFGLDLSAEARLTRESGAVEEGQSGRLLFARIEEPRGLRVGDFVRVEVAEPPLAQVARLPATAYGSDGQILVLDDENRLEAVEVRLLRRQGDDVLVSLPPAYEGRQVVAARTPVLGEGIRINPVAPAGDEADAAAPEPETIALDPERRARLIAFVEANSFIPADVRERMLNQLNQDEVPARMVARLEERMGS</sequence>
<keyword evidence="1" id="KW-0175">Coiled coil</keyword>
<organism evidence="2 3">
    <name type="scientific">[Roseibacterium] beibuensis</name>
    <dbReference type="NCBI Taxonomy" id="1193142"/>
    <lineage>
        <taxon>Bacteria</taxon>
        <taxon>Pseudomonadati</taxon>
        <taxon>Pseudomonadota</taxon>
        <taxon>Alphaproteobacteria</taxon>
        <taxon>Rhodobacterales</taxon>
        <taxon>Roseobacteraceae</taxon>
        <taxon>Roseicyclus</taxon>
    </lineage>
</organism>
<comment type="caution">
    <text evidence="2">The sequence shown here is derived from an EMBL/GenBank/DDBJ whole genome shotgun (WGS) entry which is preliminary data.</text>
</comment>
<dbReference type="RefSeq" id="WP_259549399.1">
    <property type="nucleotide sequence ID" value="NZ_BAABHW010000004.1"/>
</dbReference>
<evidence type="ECO:0000313" key="2">
    <source>
        <dbReference type="EMBL" id="GAA5077973.1"/>
    </source>
</evidence>
<accession>A0ABP9LJY0</accession>
<keyword evidence="3" id="KW-1185">Reference proteome</keyword>
<reference evidence="3" key="1">
    <citation type="journal article" date="2019" name="Int. J. Syst. Evol. Microbiol.">
        <title>The Global Catalogue of Microorganisms (GCM) 10K type strain sequencing project: providing services to taxonomists for standard genome sequencing and annotation.</title>
        <authorList>
            <consortium name="The Broad Institute Genomics Platform"/>
            <consortium name="The Broad Institute Genome Sequencing Center for Infectious Disease"/>
            <person name="Wu L."/>
            <person name="Ma J."/>
        </authorList>
    </citation>
    <scope>NUCLEOTIDE SEQUENCE [LARGE SCALE GENOMIC DNA]</scope>
    <source>
        <strain evidence="3">JCM 18015</strain>
    </source>
</reference>
<name>A0ABP9LJY0_9RHOB</name>
<gene>
    <name evidence="2" type="ORF">GCM10023209_28780</name>
</gene>
<dbReference type="Gene3D" id="2.40.30.170">
    <property type="match status" value="1"/>
</dbReference>
<feature type="coiled-coil region" evidence="1">
    <location>
        <begin position="119"/>
        <end position="153"/>
    </location>
</feature>
<dbReference type="SUPFAM" id="SSF111369">
    <property type="entry name" value="HlyD-like secretion proteins"/>
    <property type="match status" value="1"/>
</dbReference>
<evidence type="ECO:0000313" key="3">
    <source>
        <dbReference type="Proteomes" id="UP001499910"/>
    </source>
</evidence>
<dbReference type="Proteomes" id="UP001499910">
    <property type="component" value="Unassembled WGS sequence"/>
</dbReference>
<dbReference type="EMBL" id="BAABHW010000004">
    <property type="protein sequence ID" value="GAA5077973.1"/>
    <property type="molecule type" value="Genomic_DNA"/>
</dbReference>
<dbReference type="Gene3D" id="2.40.50.100">
    <property type="match status" value="1"/>
</dbReference>
<dbReference type="PANTHER" id="PTHR30469">
    <property type="entry name" value="MULTIDRUG RESISTANCE PROTEIN MDTA"/>
    <property type="match status" value="1"/>
</dbReference>
<protein>
    <submittedName>
        <fullName evidence="2">Efflux RND transporter periplasmic adaptor subunit</fullName>
    </submittedName>
</protein>
<proteinExistence type="predicted"/>